<organism evidence="3 4">
    <name type="scientific">Nicotiana attenuata</name>
    <name type="common">Coyote tobacco</name>
    <dbReference type="NCBI Taxonomy" id="49451"/>
    <lineage>
        <taxon>Eukaryota</taxon>
        <taxon>Viridiplantae</taxon>
        <taxon>Streptophyta</taxon>
        <taxon>Embryophyta</taxon>
        <taxon>Tracheophyta</taxon>
        <taxon>Spermatophyta</taxon>
        <taxon>Magnoliopsida</taxon>
        <taxon>eudicotyledons</taxon>
        <taxon>Gunneridae</taxon>
        <taxon>Pentapetalae</taxon>
        <taxon>asterids</taxon>
        <taxon>lamiids</taxon>
        <taxon>Solanales</taxon>
        <taxon>Solanaceae</taxon>
        <taxon>Nicotianoideae</taxon>
        <taxon>Nicotianeae</taxon>
        <taxon>Nicotiana</taxon>
    </lineage>
</organism>
<dbReference type="Proteomes" id="UP000187609">
    <property type="component" value="Unassembled WGS sequence"/>
</dbReference>
<feature type="compositionally biased region" description="Basic and acidic residues" evidence="1">
    <location>
        <begin position="48"/>
        <end position="62"/>
    </location>
</feature>
<feature type="region of interest" description="Disordered" evidence="1">
    <location>
        <begin position="35"/>
        <end position="73"/>
    </location>
</feature>
<feature type="compositionally biased region" description="Basic and acidic residues" evidence="1">
    <location>
        <begin position="174"/>
        <end position="185"/>
    </location>
</feature>
<feature type="compositionally biased region" description="Acidic residues" evidence="1">
    <location>
        <begin position="196"/>
        <end position="209"/>
    </location>
</feature>
<dbReference type="EMBL" id="MJEQ01037190">
    <property type="protein sequence ID" value="OIS99332.1"/>
    <property type="molecule type" value="Genomic_DNA"/>
</dbReference>
<gene>
    <name evidence="3" type="ORF">A4A49_00843</name>
</gene>
<keyword evidence="4" id="KW-1185">Reference proteome</keyword>
<evidence type="ECO:0000313" key="4">
    <source>
        <dbReference type="Proteomes" id="UP000187609"/>
    </source>
</evidence>
<dbReference type="AlphaFoldDB" id="A0A1J6I2P1"/>
<evidence type="ECO:0000313" key="3">
    <source>
        <dbReference type="EMBL" id="OIS99332.1"/>
    </source>
</evidence>
<sequence>MITEKGISFFLVLPQFLVVLKGKGLACDEITRRDTKKVAQNNQMEKGNCSRDNLEPKPDSFNKKKKRNRRKKQNIVVEEEDIDKQANLVNDQIAPKQIEKETKNSKTVDIVNEQTQEHTQKEIAPSSIPEDDGDMLNTQVLINKAVYEIDTGDTDSNYLKLICGTDLETKSKEVDDDLTIREHPNSSEMGYHSSEDMDYADDESSETSEEYASVDSEEDNSDEHADRLVAAVTSHSMVEVNVTAEYGEVANIGHLSNRGRGMGQQEMW</sequence>
<feature type="chain" id="PRO_5012498549" evidence="2">
    <location>
        <begin position="27"/>
        <end position="268"/>
    </location>
</feature>
<feature type="signal peptide" evidence="2">
    <location>
        <begin position="1"/>
        <end position="26"/>
    </location>
</feature>
<feature type="region of interest" description="Disordered" evidence="1">
    <location>
        <begin position="174"/>
        <end position="230"/>
    </location>
</feature>
<reference evidence="3" key="1">
    <citation type="submission" date="2016-11" db="EMBL/GenBank/DDBJ databases">
        <title>The genome of Nicotiana attenuata.</title>
        <authorList>
            <person name="Xu S."/>
            <person name="Brockmoeller T."/>
            <person name="Gaquerel E."/>
            <person name="Navarro A."/>
            <person name="Kuhl H."/>
            <person name="Gase K."/>
            <person name="Ling Z."/>
            <person name="Zhou W."/>
            <person name="Kreitzer C."/>
            <person name="Stanke M."/>
            <person name="Tang H."/>
            <person name="Lyons E."/>
            <person name="Pandey P."/>
            <person name="Pandey S.P."/>
            <person name="Timmermann B."/>
            <person name="Baldwin I.T."/>
        </authorList>
    </citation>
    <scope>NUCLEOTIDE SEQUENCE [LARGE SCALE GENOMIC DNA]</scope>
    <source>
        <strain evidence="3">UT</strain>
    </source>
</reference>
<evidence type="ECO:0000256" key="2">
    <source>
        <dbReference type="SAM" id="SignalP"/>
    </source>
</evidence>
<proteinExistence type="predicted"/>
<dbReference type="Gramene" id="OIS99332">
    <property type="protein sequence ID" value="OIS99332"/>
    <property type="gene ID" value="A4A49_00843"/>
</dbReference>
<protein>
    <submittedName>
        <fullName evidence="3">Uncharacterized protein</fullName>
    </submittedName>
</protein>
<comment type="caution">
    <text evidence="3">The sequence shown here is derived from an EMBL/GenBank/DDBJ whole genome shotgun (WGS) entry which is preliminary data.</text>
</comment>
<keyword evidence="2" id="KW-0732">Signal</keyword>
<name>A0A1J6I2P1_NICAT</name>
<accession>A0A1J6I2P1</accession>
<evidence type="ECO:0000256" key="1">
    <source>
        <dbReference type="SAM" id="MobiDB-lite"/>
    </source>
</evidence>
<feature type="compositionally biased region" description="Basic residues" evidence="1">
    <location>
        <begin position="63"/>
        <end position="73"/>
    </location>
</feature>